<evidence type="ECO:0000259" key="7">
    <source>
        <dbReference type="PROSITE" id="PS51387"/>
    </source>
</evidence>
<organism evidence="9 10">
    <name type="scientific">Promicromonospora umidemergens</name>
    <dbReference type="NCBI Taxonomy" id="629679"/>
    <lineage>
        <taxon>Bacteria</taxon>
        <taxon>Bacillati</taxon>
        <taxon>Actinomycetota</taxon>
        <taxon>Actinomycetes</taxon>
        <taxon>Micrococcales</taxon>
        <taxon>Promicromonosporaceae</taxon>
        <taxon>Promicromonospora</taxon>
    </lineage>
</organism>
<feature type="domain" description="FAD-binding PCMH-type" evidence="7">
    <location>
        <begin position="36"/>
        <end position="204"/>
    </location>
</feature>
<dbReference type="Pfam" id="PF01565">
    <property type="entry name" value="FAD_binding_4"/>
    <property type="match status" value="1"/>
</dbReference>
<dbReference type="InterPro" id="IPR036318">
    <property type="entry name" value="FAD-bd_PCMH-like_sf"/>
</dbReference>
<evidence type="ECO:0000256" key="2">
    <source>
        <dbReference type="ARBA" id="ARBA00005466"/>
    </source>
</evidence>
<dbReference type="Gene3D" id="3.40.462.20">
    <property type="match status" value="1"/>
</dbReference>
<feature type="domain" description="ABM" evidence="8">
    <location>
        <begin position="471"/>
        <end position="561"/>
    </location>
</feature>
<dbReference type="Gene3D" id="3.30.465.10">
    <property type="match status" value="1"/>
</dbReference>
<gene>
    <name evidence="9" type="ORF">GCM10023198_17320</name>
</gene>
<reference evidence="10" key="1">
    <citation type="journal article" date="2019" name="Int. J. Syst. Evol. Microbiol.">
        <title>The Global Catalogue of Microorganisms (GCM) 10K type strain sequencing project: providing services to taxonomists for standard genome sequencing and annotation.</title>
        <authorList>
            <consortium name="The Broad Institute Genomics Platform"/>
            <consortium name="The Broad Institute Genome Sequencing Center for Infectious Disease"/>
            <person name="Wu L."/>
            <person name="Ma J."/>
        </authorList>
    </citation>
    <scope>NUCLEOTIDE SEQUENCE [LARGE SCALE GENOMIC DNA]</scope>
    <source>
        <strain evidence="10">JCM 17975</strain>
    </source>
</reference>
<evidence type="ECO:0000256" key="3">
    <source>
        <dbReference type="ARBA" id="ARBA00022630"/>
    </source>
</evidence>
<dbReference type="PANTHER" id="PTHR42973">
    <property type="entry name" value="BINDING OXIDOREDUCTASE, PUTATIVE (AFU_ORTHOLOGUE AFUA_1G17690)-RELATED"/>
    <property type="match status" value="1"/>
</dbReference>
<dbReference type="SUPFAM" id="SSF56176">
    <property type="entry name" value="FAD-binding/transporter-associated domain-like"/>
    <property type="match status" value="1"/>
</dbReference>
<keyword evidence="4" id="KW-0274">FAD</keyword>
<dbReference type="RefSeq" id="WP_253874512.1">
    <property type="nucleotide sequence ID" value="NZ_BAABHM010000009.1"/>
</dbReference>
<comment type="cofactor">
    <cofactor evidence="1">
        <name>FAD</name>
        <dbReference type="ChEBI" id="CHEBI:57692"/>
    </cofactor>
</comment>
<dbReference type="Proteomes" id="UP001500843">
    <property type="component" value="Unassembled WGS sequence"/>
</dbReference>
<dbReference type="PROSITE" id="PS51725">
    <property type="entry name" value="ABM"/>
    <property type="match status" value="1"/>
</dbReference>
<dbReference type="Gene3D" id="3.30.43.10">
    <property type="entry name" value="Uridine Diphospho-n-acetylenolpyruvylglucosamine Reductase, domain 2"/>
    <property type="match status" value="1"/>
</dbReference>
<feature type="region of interest" description="Disordered" evidence="6">
    <location>
        <begin position="535"/>
        <end position="559"/>
    </location>
</feature>
<evidence type="ECO:0000256" key="1">
    <source>
        <dbReference type="ARBA" id="ARBA00001974"/>
    </source>
</evidence>
<dbReference type="InterPro" id="IPR007138">
    <property type="entry name" value="ABM_dom"/>
</dbReference>
<dbReference type="PROSITE" id="PS00862">
    <property type="entry name" value="OX2_COVAL_FAD"/>
    <property type="match status" value="1"/>
</dbReference>
<dbReference type="InterPro" id="IPR016166">
    <property type="entry name" value="FAD-bd_PCMH"/>
</dbReference>
<dbReference type="Pfam" id="PF03992">
    <property type="entry name" value="ABM"/>
    <property type="match status" value="1"/>
</dbReference>
<dbReference type="PROSITE" id="PS51387">
    <property type="entry name" value="FAD_PCMH"/>
    <property type="match status" value="1"/>
</dbReference>
<dbReference type="Gene3D" id="3.30.70.100">
    <property type="match status" value="1"/>
</dbReference>
<dbReference type="InterPro" id="IPR050416">
    <property type="entry name" value="FAD-linked_Oxidoreductase"/>
</dbReference>
<dbReference type="SUPFAM" id="SSF54909">
    <property type="entry name" value="Dimeric alpha+beta barrel"/>
    <property type="match status" value="1"/>
</dbReference>
<evidence type="ECO:0000313" key="9">
    <source>
        <dbReference type="EMBL" id="GAA4697612.1"/>
    </source>
</evidence>
<evidence type="ECO:0008006" key="11">
    <source>
        <dbReference type="Google" id="ProtNLM"/>
    </source>
</evidence>
<dbReference type="InterPro" id="IPR006094">
    <property type="entry name" value="Oxid_FAD_bind_N"/>
</dbReference>
<name>A0ABP8WYE3_9MICO</name>
<accession>A0ABP8WYE3</accession>
<dbReference type="InterPro" id="IPR011008">
    <property type="entry name" value="Dimeric_a/b-barrel"/>
</dbReference>
<comment type="caution">
    <text evidence="9">The sequence shown here is derived from an EMBL/GenBank/DDBJ whole genome shotgun (WGS) entry which is preliminary data.</text>
</comment>
<evidence type="ECO:0000313" key="10">
    <source>
        <dbReference type="Proteomes" id="UP001500843"/>
    </source>
</evidence>
<comment type="similarity">
    <text evidence="2">Belongs to the oxygen-dependent FAD-linked oxidoreductase family.</text>
</comment>
<dbReference type="EMBL" id="BAABHM010000009">
    <property type="protein sequence ID" value="GAA4697612.1"/>
    <property type="molecule type" value="Genomic_DNA"/>
</dbReference>
<protein>
    <recommendedName>
        <fullName evidence="11">FAD/FMN-containing dehydrogenase</fullName>
    </recommendedName>
</protein>
<dbReference type="InterPro" id="IPR016169">
    <property type="entry name" value="FAD-bd_PCMH_sub2"/>
</dbReference>
<proteinExistence type="inferred from homology"/>
<keyword evidence="10" id="KW-1185">Reference proteome</keyword>
<evidence type="ECO:0000256" key="6">
    <source>
        <dbReference type="SAM" id="MobiDB-lite"/>
    </source>
</evidence>
<keyword evidence="5" id="KW-0560">Oxidoreductase</keyword>
<evidence type="ECO:0000256" key="4">
    <source>
        <dbReference type="ARBA" id="ARBA00022827"/>
    </source>
</evidence>
<dbReference type="InterPro" id="IPR012951">
    <property type="entry name" value="BBE"/>
</dbReference>
<feature type="compositionally biased region" description="Basic and acidic residues" evidence="6">
    <location>
        <begin position="540"/>
        <end position="553"/>
    </location>
</feature>
<dbReference type="InterPro" id="IPR006093">
    <property type="entry name" value="Oxy_OxRdtase_FAD_BS"/>
</dbReference>
<dbReference type="Pfam" id="PF08031">
    <property type="entry name" value="BBE"/>
    <property type="match status" value="1"/>
</dbReference>
<keyword evidence="3" id="KW-0285">Flavoprotein</keyword>
<evidence type="ECO:0000259" key="8">
    <source>
        <dbReference type="PROSITE" id="PS51725"/>
    </source>
</evidence>
<sequence>MERHLINTLAAAIEGPVLLPGQDGYDEERTGFNLAVRHHPDVIVGATQTKDVVAAVAFAAEQGLPVAVLGTGHGSSTAAEGGLLITTRRMSTVHVDPETRRARVGAGARFEHVVPEAARYGLAPLNGSAPHVGVVGYTLGGGLPLLGRSHGWAADQVAAMDVVTADGRLHHVTPAGEPDLYFALLGGRDNFGVVTQMEFGLVPVARLFGGGLFFDAGQTPGLLAAYREWAATVPDEMNSSVALIPFPDDPQVPEPLRGRHVWHLRIAFTGSPEDGARIVAPLRQVGSLLLETLHDMPYEQSAEIHDDPPVPMPWAADDALLSDLDDDAVRTILEHAGPGADLPVIVELRHLGGTLARRAEHPNAVGHREARFMLAALVPLTGVSPADAQAHLERLFTDLEPWTSGRFLNFMGHGAAARQDLVATAYTSADHRRLTALKEEYDPGNVFRLNYNIPPRAPGPDLPTTTTEQSVTFINIFEISAEHHDAFIAQWERRAALMSTKPGFIDSRLHRARSSQTRFQLVNVSHWASQEALDAAGTDPEFRERTQAARESSDTPVISSPGLYDVAVALSPAENPT</sequence>
<dbReference type="InterPro" id="IPR016167">
    <property type="entry name" value="FAD-bd_PCMH_sub1"/>
</dbReference>
<dbReference type="PANTHER" id="PTHR42973:SF39">
    <property type="entry name" value="FAD-BINDING PCMH-TYPE DOMAIN-CONTAINING PROTEIN"/>
    <property type="match status" value="1"/>
</dbReference>
<evidence type="ECO:0000256" key="5">
    <source>
        <dbReference type="ARBA" id="ARBA00023002"/>
    </source>
</evidence>